<keyword evidence="11" id="KW-0732">Signal</keyword>
<keyword evidence="7 10" id="KW-0653">Protein transport</keyword>
<dbReference type="PANTHER" id="PTHR15495">
    <property type="entry name" value="NEGATIVE REGULATOR OF VESICLE FORMATION-RELATED"/>
    <property type="match status" value="1"/>
</dbReference>
<evidence type="ECO:0000256" key="5">
    <source>
        <dbReference type="ARBA" id="ARBA00022801"/>
    </source>
</evidence>
<keyword evidence="8 10" id="KW-1133">Transmembrane helix</keyword>
<dbReference type="GO" id="GO:0006888">
    <property type="term" value="P:endoplasmic reticulum to Golgi vesicle-mediated transport"/>
    <property type="evidence" value="ECO:0007669"/>
    <property type="project" value="TreeGrafter"/>
</dbReference>
<feature type="transmembrane region" description="Helical" evidence="10">
    <location>
        <begin position="635"/>
        <end position="655"/>
    </location>
</feature>
<dbReference type="InterPro" id="IPR029058">
    <property type="entry name" value="AB_hydrolase_fold"/>
</dbReference>
<dbReference type="Pfam" id="PF25140">
    <property type="entry name" value="PGAP1_TMD"/>
    <property type="match status" value="1"/>
</dbReference>
<dbReference type="AlphaFoldDB" id="A0A5C3NHV0"/>
<keyword evidence="5 10" id="KW-0378">Hydrolase</keyword>
<feature type="transmembrane region" description="Helical" evidence="10">
    <location>
        <begin position="896"/>
        <end position="913"/>
    </location>
</feature>
<dbReference type="GO" id="GO:0015031">
    <property type="term" value="P:protein transport"/>
    <property type="evidence" value="ECO:0007669"/>
    <property type="project" value="UniProtKB-KW"/>
</dbReference>
<evidence type="ECO:0000259" key="12">
    <source>
        <dbReference type="Pfam" id="PF07819"/>
    </source>
</evidence>
<keyword evidence="9 10" id="KW-0472">Membrane</keyword>
<dbReference type="PANTHER" id="PTHR15495:SF7">
    <property type="entry name" value="GPI INOSITOL-DEACYLASE"/>
    <property type="match status" value="1"/>
</dbReference>
<keyword evidence="15" id="KW-1185">Reference proteome</keyword>
<proteinExistence type="inferred from homology"/>
<dbReference type="STRING" id="5364.A0A5C3NHV0"/>
<comment type="function">
    <text evidence="10">Involved in inositol deacylation of GPI-anchored proteins which plays important roles in the quality control and ER-associated degradation of GPI-anchored proteins.</text>
</comment>
<dbReference type="GO" id="GO:0005789">
    <property type="term" value="C:endoplasmic reticulum membrane"/>
    <property type="evidence" value="ECO:0007669"/>
    <property type="project" value="UniProtKB-SubCell"/>
</dbReference>
<dbReference type="InterPro" id="IPR012908">
    <property type="entry name" value="PGAP1-ab_dom-like"/>
</dbReference>
<evidence type="ECO:0000259" key="13">
    <source>
        <dbReference type="Pfam" id="PF25140"/>
    </source>
</evidence>
<dbReference type="GO" id="GO:0006505">
    <property type="term" value="P:GPI anchor metabolic process"/>
    <property type="evidence" value="ECO:0007669"/>
    <property type="project" value="TreeGrafter"/>
</dbReference>
<dbReference type="EC" id="3.1.-.-" evidence="10"/>
<keyword evidence="3 10" id="KW-0813">Transport</keyword>
<dbReference type="GO" id="GO:0050185">
    <property type="term" value="F:phosphatidylinositol deacylase activity"/>
    <property type="evidence" value="ECO:0007669"/>
    <property type="project" value="TreeGrafter"/>
</dbReference>
<organism evidence="14 15">
    <name type="scientific">Heliocybe sulcata</name>
    <dbReference type="NCBI Taxonomy" id="5364"/>
    <lineage>
        <taxon>Eukaryota</taxon>
        <taxon>Fungi</taxon>
        <taxon>Dikarya</taxon>
        <taxon>Basidiomycota</taxon>
        <taxon>Agaricomycotina</taxon>
        <taxon>Agaricomycetes</taxon>
        <taxon>Gloeophyllales</taxon>
        <taxon>Gloeophyllaceae</taxon>
        <taxon>Heliocybe</taxon>
    </lineage>
</organism>
<evidence type="ECO:0000256" key="4">
    <source>
        <dbReference type="ARBA" id="ARBA00022692"/>
    </source>
</evidence>
<keyword evidence="6 10" id="KW-0256">Endoplasmic reticulum</keyword>
<feature type="transmembrane region" description="Helical" evidence="10">
    <location>
        <begin position="686"/>
        <end position="705"/>
    </location>
</feature>
<dbReference type="Gene3D" id="3.40.50.1820">
    <property type="entry name" value="alpha/beta hydrolase"/>
    <property type="match status" value="1"/>
</dbReference>
<feature type="domain" description="GPI inositol-deacylase transmembrane" evidence="13">
    <location>
        <begin position="720"/>
        <end position="965"/>
    </location>
</feature>
<feature type="transmembrane region" description="Helical" evidence="10">
    <location>
        <begin position="778"/>
        <end position="802"/>
    </location>
</feature>
<evidence type="ECO:0000256" key="3">
    <source>
        <dbReference type="ARBA" id="ARBA00022448"/>
    </source>
</evidence>
<dbReference type="EMBL" id="ML213504">
    <property type="protein sequence ID" value="TFK55658.1"/>
    <property type="molecule type" value="Genomic_DNA"/>
</dbReference>
<evidence type="ECO:0000313" key="14">
    <source>
        <dbReference type="EMBL" id="TFK55658.1"/>
    </source>
</evidence>
<feature type="signal peptide" evidence="11">
    <location>
        <begin position="1"/>
        <end position="23"/>
    </location>
</feature>
<evidence type="ECO:0000256" key="1">
    <source>
        <dbReference type="ARBA" id="ARBA00004477"/>
    </source>
</evidence>
<gene>
    <name evidence="14" type="ORF">OE88DRAFT_1766262</name>
</gene>
<dbReference type="Pfam" id="PF07819">
    <property type="entry name" value="PGAP1"/>
    <property type="match status" value="1"/>
</dbReference>
<accession>A0A5C3NHV0</accession>
<sequence>MTQLLWSLGLLSLALLWLSYKAALESSSLICPQGCRMSWMSPSYVLQDEFDKSWTPLSRRYSLWLYREVGWDPQELQGAPVLFIPGNAGSSHQVRSIASSATRQYYSSPSTPSPQFVNTNVKPLDFFALEFNEDLSAFHGPTLTAQTIYARAAISYIVSLYPQNTSITILGHSMGGIVSTSLLPDPRISTIITMSTPHTLPPARFDRRIDDIYRKNADILETDSTPILSLCGGAIDMQIPSEACVLPLGKGEDVYRRTVFTTALEGAWTGVGHLAMVWCHQVRWRVARAALELAALTSSRSQGKAKILDEWFPGGDKLSSASIANIHDSFVIGNTQEYEVLPDNMKLLLKNPTGSHTYLVPIPLSSQSQLFTLYLSGGTLLQYGKRVHQLPSRLGVSIYLCSLSSDVIPETKCAVLEPASLKLIPNPPLSRPFPLPDEGTDESEGIVMFSAELPTTGENHVAVRVEEADGTGWLVAAVEDTTEIVNQARWTAPFTGSVVVPVGDRTGLTQDLFFPDLISDALMVYWLTSTFKGDSAACTAALLPPLLSHTPSAPETSYHPLALAHASHQIFIHTHAPAPYISTFVSSSDLPSEAVSSYGLRLKVLASNEHQSCKVDALVIRVDWGATIGRWAARYWTACVIWSVAIASVLMWSAIKEMEETGWDHKSCQRCSVSSPTLTFHGYAKGYLPILLPLAFLAALVPWPTGWYLGLGWHSLPIGLVGGCIGILLLVTSSGLVAVTWLMLICTMAVTQRLTVIFGRPREDTSVRRNTVLSMSLVFALIFFFVPWQVAFLGNWLIFLWVCGTKPSATKSANPAPVEAVPLVHRTTAGDTHSRGGESDDADSSRSLAVLQSTHNLYRHFLLLKTLLLPLVAPVLAVWVRTLYTAGLTTPFDGDHNFLFVAPWLILVDYASWAKGGDILTRGAYESLSIRWLFAILAITAFFPGPRGTFRVVDVAAICMASVVLLRGRASLLGDKYSLPRRA</sequence>
<evidence type="ECO:0000256" key="9">
    <source>
        <dbReference type="ARBA" id="ARBA00023136"/>
    </source>
</evidence>
<evidence type="ECO:0000256" key="6">
    <source>
        <dbReference type="ARBA" id="ARBA00022824"/>
    </source>
</evidence>
<feature type="chain" id="PRO_5022861888" description="GPI inositol-deacylase" evidence="11">
    <location>
        <begin position="24"/>
        <end position="983"/>
    </location>
</feature>
<comment type="similarity">
    <text evidence="2 10">Belongs to the GPI inositol-deacylase family.</text>
</comment>
<keyword evidence="4 10" id="KW-0812">Transmembrane</keyword>
<dbReference type="InterPro" id="IPR039529">
    <property type="entry name" value="PGAP1/BST1"/>
</dbReference>
<evidence type="ECO:0000256" key="7">
    <source>
        <dbReference type="ARBA" id="ARBA00022927"/>
    </source>
</evidence>
<evidence type="ECO:0000313" key="15">
    <source>
        <dbReference type="Proteomes" id="UP000305948"/>
    </source>
</evidence>
<evidence type="ECO:0000256" key="2">
    <source>
        <dbReference type="ARBA" id="ARBA00006931"/>
    </source>
</evidence>
<feature type="transmembrane region" description="Helical" evidence="10">
    <location>
        <begin position="925"/>
        <end position="943"/>
    </location>
</feature>
<evidence type="ECO:0000256" key="8">
    <source>
        <dbReference type="ARBA" id="ARBA00022989"/>
    </source>
</evidence>
<comment type="subcellular location">
    <subcellularLocation>
        <location evidence="1">Endoplasmic reticulum membrane</location>
        <topology evidence="1">Multi-pass membrane protein</topology>
    </subcellularLocation>
</comment>
<name>A0A5C3NHV0_9AGAM</name>
<dbReference type="SUPFAM" id="SSF53474">
    <property type="entry name" value="alpha/beta-Hydrolases"/>
    <property type="match status" value="1"/>
</dbReference>
<feature type="domain" description="GPI inositol-deacylase PGAP1-like alpha/beta" evidence="12">
    <location>
        <begin position="75"/>
        <end position="292"/>
    </location>
</feature>
<protein>
    <recommendedName>
        <fullName evidence="10">GPI inositol-deacylase</fullName>
        <ecNumber evidence="10">3.1.-.-</ecNumber>
    </recommendedName>
</protein>
<dbReference type="InterPro" id="IPR056824">
    <property type="entry name" value="PGAP1_TMD"/>
</dbReference>
<evidence type="ECO:0000256" key="10">
    <source>
        <dbReference type="RuleBase" id="RU365011"/>
    </source>
</evidence>
<dbReference type="Proteomes" id="UP000305948">
    <property type="component" value="Unassembled WGS sequence"/>
</dbReference>
<dbReference type="OrthoDB" id="348976at2759"/>
<reference evidence="14 15" key="1">
    <citation type="journal article" date="2019" name="Nat. Ecol. Evol.">
        <title>Megaphylogeny resolves global patterns of mushroom evolution.</title>
        <authorList>
            <person name="Varga T."/>
            <person name="Krizsan K."/>
            <person name="Foldi C."/>
            <person name="Dima B."/>
            <person name="Sanchez-Garcia M."/>
            <person name="Sanchez-Ramirez S."/>
            <person name="Szollosi G.J."/>
            <person name="Szarkandi J.G."/>
            <person name="Papp V."/>
            <person name="Albert L."/>
            <person name="Andreopoulos W."/>
            <person name="Angelini C."/>
            <person name="Antonin V."/>
            <person name="Barry K.W."/>
            <person name="Bougher N.L."/>
            <person name="Buchanan P."/>
            <person name="Buyck B."/>
            <person name="Bense V."/>
            <person name="Catcheside P."/>
            <person name="Chovatia M."/>
            <person name="Cooper J."/>
            <person name="Damon W."/>
            <person name="Desjardin D."/>
            <person name="Finy P."/>
            <person name="Geml J."/>
            <person name="Haridas S."/>
            <person name="Hughes K."/>
            <person name="Justo A."/>
            <person name="Karasinski D."/>
            <person name="Kautmanova I."/>
            <person name="Kiss B."/>
            <person name="Kocsube S."/>
            <person name="Kotiranta H."/>
            <person name="LaButti K.M."/>
            <person name="Lechner B.E."/>
            <person name="Liimatainen K."/>
            <person name="Lipzen A."/>
            <person name="Lukacs Z."/>
            <person name="Mihaltcheva S."/>
            <person name="Morgado L.N."/>
            <person name="Niskanen T."/>
            <person name="Noordeloos M.E."/>
            <person name="Ohm R.A."/>
            <person name="Ortiz-Santana B."/>
            <person name="Ovrebo C."/>
            <person name="Racz N."/>
            <person name="Riley R."/>
            <person name="Savchenko A."/>
            <person name="Shiryaev A."/>
            <person name="Soop K."/>
            <person name="Spirin V."/>
            <person name="Szebenyi C."/>
            <person name="Tomsovsky M."/>
            <person name="Tulloss R.E."/>
            <person name="Uehling J."/>
            <person name="Grigoriev I.V."/>
            <person name="Vagvolgyi C."/>
            <person name="Papp T."/>
            <person name="Martin F.M."/>
            <person name="Miettinen O."/>
            <person name="Hibbett D.S."/>
            <person name="Nagy L.G."/>
        </authorList>
    </citation>
    <scope>NUCLEOTIDE SEQUENCE [LARGE SCALE GENOMIC DNA]</scope>
    <source>
        <strain evidence="14 15">OMC1185</strain>
    </source>
</reference>
<evidence type="ECO:0000256" key="11">
    <source>
        <dbReference type="SAM" id="SignalP"/>
    </source>
</evidence>
<feature type="transmembrane region" description="Helical" evidence="10">
    <location>
        <begin position="862"/>
        <end position="884"/>
    </location>
</feature>